<protein>
    <submittedName>
        <fullName evidence="1">DNA-directed RNA polymerase subunit beta</fullName>
    </submittedName>
</protein>
<name>A0AAD9B816_DISEL</name>
<keyword evidence="1" id="KW-0804">Transcription</keyword>
<reference evidence="1" key="1">
    <citation type="submission" date="2023-04" db="EMBL/GenBank/DDBJ databases">
        <title>Chromosome-level genome of Chaenocephalus aceratus.</title>
        <authorList>
            <person name="Park H."/>
        </authorList>
    </citation>
    <scope>NUCLEOTIDE SEQUENCE</scope>
    <source>
        <strain evidence="1">DE</strain>
        <tissue evidence="1">Muscle</tissue>
    </source>
</reference>
<gene>
    <name evidence="1" type="ORF">KUDE01_003162</name>
</gene>
<keyword evidence="2" id="KW-1185">Reference proteome</keyword>
<evidence type="ECO:0000313" key="1">
    <source>
        <dbReference type="EMBL" id="KAK1877854.1"/>
    </source>
</evidence>
<dbReference type="EMBL" id="JASDAP010000027">
    <property type="protein sequence ID" value="KAK1877854.1"/>
    <property type="molecule type" value="Genomic_DNA"/>
</dbReference>
<evidence type="ECO:0000313" key="2">
    <source>
        <dbReference type="Proteomes" id="UP001228049"/>
    </source>
</evidence>
<dbReference type="AlphaFoldDB" id="A0AAD9B816"/>
<dbReference type="Proteomes" id="UP001228049">
    <property type="component" value="Unassembled WGS sequence"/>
</dbReference>
<comment type="caution">
    <text evidence="1">The sequence shown here is derived from an EMBL/GenBank/DDBJ whole genome shotgun (WGS) entry which is preliminary data.</text>
</comment>
<accession>A0AAD9B816</accession>
<keyword evidence="1" id="KW-0240">DNA-directed RNA polymerase</keyword>
<dbReference type="GO" id="GO:0000428">
    <property type="term" value="C:DNA-directed RNA polymerase complex"/>
    <property type="evidence" value="ECO:0007669"/>
    <property type="project" value="UniProtKB-KW"/>
</dbReference>
<proteinExistence type="predicted"/>
<sequence>MDQIRVGDMSKKKIVTPCTDPGARSCFTCPLPASLQLLTLGWGTAEERVREGLGEEGDREGVGVVGEAEEEGDVAMGVEGEDLLLGRGKEEARCSRRRRRWRRVEERSRASALRPEADRLARRALAWLVEPFREGSPSWGGFLRPGVNTAAGEGARPGRTPVLIPESTAQYCHWCCWSPRPSGVVQKASPGFTGLTCFNSSISSPPEAIKHPNVQSFAIFY</sequence>
<organism evidence="1 2">
    <name type="scientific">Dissostichus eleginoides</name>
    <name type="common">Patagonian toothfish</name>
    <name type="synonym">Dissostichus amissus</name>
    <dbReference type="NCBI Taxonomy" id="100907"/>
    <lineage>
        <taxon>Eukaryota</taxon>
        <taxon>Metazoa</taxon>
        <taxon>Chordata</taxon>
        <taxon>Craniata</taxon>
        <taxon>Vertebrata</taxon>
        <taxon>Euteleostomi</taxon>
        <taxon>Actinopterygii</taxon>
        <taxon>Neopterygii</taxon>
        <taxon>Teleostei</taxon>
        <taxon>Neoteleostei</taxon>
        <taxon>Acanthomorphata</taxon>
        <taxon>Eupercaria</taxon>
        <taxon>Perciformes</taxon>
        <taxon>Notothenioidei</taxon>
        <taxon>Nototheniidae</taxon>
        <taxon>Dissostichus</taxon>
    </lineage>
</organism>